<organism evidence="2 3">
    <name type="scientific">Prauserella shujinwangii</name>
    <dbReference type="NCBI Taxonomy" id="1453103"/>
    <lineage>
        <taxon>Bacteria</taxon>
        <taxon>Bacillati</taxon>
        <taxon>Actinomycetota</taxon>
        <taxon>Actinomycetes</taxon>
        <taxon>Pseudonocardiales</taxon>
        <taxon>Pseudonocardiaceae</taxon>
        <taxon>Prauserella</taxon>
    </lineage>
</organism>
<name>A0A2T0LNW5_9PSEU</name>
<feature type="compositionally biased region" description="Basic and acidic residues" evidence="1">
    <location>
        <begin position="66"/>
        <end position="87"/>
    </location>
</feature>
<protein>
    <submittedName>
        <fullName evidence="2">Uncharacterized protein</fullName>
    </submittedName>
</protein>
<evidence type="ECO:0000313" key="2">
    <source>
        <dbReference type="EMBL" id="PRX44942.1"/>
    </source>
</evidence>
<proteinExistence type="predicted"/>
<gene>
    <name evidence="2" type="ORF">B0I33_11040</name>
</gene>
<reference evidence="2 3" key="1">
    <citation type="submission" date="2018-03" db="EMBL/GenBank/DDBJ databases">
        <title>Genomic Encyclopedia of Type Strains, Phase III (KMG-III): the genomes of soil and plant-associated and newly described type strains.</title>
        <authorList>
            <person name="Whitman W."/>
        </authorList>
    </citation>
    <scope>NUCLEOTIDE SEQUENCE [LARGE SCALE GENOMIC DNA]</scope>
    <source>
        <strain evidence="2 3">CGMCC 4.7125</strain>
    </source>
</reference>
<keyword evidence="3" id="KW-1185">Reference proteome</keyword>
<sequence>MVLLCARSVPWIVPMGRGAYRAAVAAAPSRPGHLPHLTPTRRTTLLRPRKVLDPVGAFRSIRPARRREDRRQAGDRPDSGHVAEGRQTENTGDLAFVGMQIVGSADRPDHRPGGQGRGAAQEVRLLALEEFASVWYVVSSIRLGTASLQCRLSFQFHPEFGEVRPGCREVVDDEGDVVHSLECTALLGVGHDDLLSGFGHQHRHPRGSAEAGITSAAVDTVQQIGGSVGLAVLFTIAWPPHAAACRPRRPGFMATHRVRRGLGDLPRLRDPHLGARPGSNGRRHPAPFPAMVGQL</sequence>
<feature type="region of interest" description="Disordered" evidence="1">
    <location>
        <begin position="263"/>
        <end position="295"/>
    </location>
</feature>
<accession>A0A2T0LNW5</accession>
<dbReference type="EMBL" id="PVNH01000010">
    <property type="protein sequence ID" value="PRX44942.1"/>
    <property type="molecule type" value="Genomic_DNA"/>
</dbReference>
<dbReference type="Proteomes" id="UP000238362">
    <property type="component" value="Unassembled WGS sequence"/>
</dbReference>
<evidence type="ECO:0000256" key="1">
    <source>
        <dbReference type="SAM" id="MobiDB-lite"/>
    </source>
</evidence>
<evidence type="ECO:0000313" key="3">
    <source>
        <dbReference type="Proteomes" id="UP000238362"/>
    </source>
</evidence>
<feature type="region of interest" description="Disordered" evidence="1">
    <location>
        <begin position="62"/>
        <end position="89"/>
    </location>
</feature>
<dbReference type="AlphaFoldDB" id="A0A2T0LNW5"/>
<comment type="caution">
    <text evidence="2">The sequence shown here is derived from an EMBL/GenBank/DDBJ whole genome shotgun (WGS) entry which is preliminary data.</text>
</comment>